<reference evidence="1" key="1">
    <citation type="submission" date="2020-03" db="EMBL/GenBank/DDBJ databases">
        <title>A transcriptome and proteome of the tick Rhipicephalus microplus shaped by the genetic composition of its hosts and developmental stage.</title>
        <authorList>
            <person name="Garcia G.R."/>
            <person name="Ribeiro J.M.C."/>
            <person name="Maruyama S.R."/>
            <person name="Gardinasse L.G."/>
            <person name="Nelson K."/>
            <person name="Ferreira B.R."/>
            <person name="Andrade T.G."/>
            <person name="Santos I.K.F.M."/>
        </authorList>
    </citation>
    <scope>NUCLEOTIDE SEQUENCE</scope>
    <source>
        <strain evidence="1">NSGR</strain>
        <tissue evidence="1">Salivary glands</tissue>
    </source>
</reference>
<dbReference type="AlphaFoldDB" id="A0A6G5AH49"/>
<organism evidence="1">
    <name type="scientific">Rhipicephalus microplus</name>
    <name type="common">Cattle tick</name>
    <name type="synonym">Boophilus microplus</name>
    <dbReference type="NCBI Taxonomy" id="6941"/>
    <lineage>
        <taxon>Eukaryota</taxon>
        <taxon>Metazoa</taxon>
        <taxon>Ecdysozoa</taxon>
        <taxon>Arthropoda</taxon>
        <taxon>Chelicerata</taxon>
        <taxon>Arachnida</taxon>
        <taxon>Acari</taxon>
        <taxon>Parasitiformes</taxon>
        <taxon>Ixodida</taxon>
        <taxon>Ixodoidea</taxon>
        <taxon>Ixodidae</taxon>
        <taxon>Rhipicephalinae</taxon>
        <taxon>Rhipicephalus</taxon>
        <taxon>Boophilus</taxon>
    </lineage>
</organism>
<name>A0A6G5AH49_RHIMP</name>
<sequence length="141" mass="16214">MIFNDNEGSELRIQEGTLEITDKYKYLGVWISNGTEYLRQHEIYVTTKGNTNAAVMKNRALWNYNRYDVVRGIWRGVMVPGLKFGNAVLCMRSEVQVRLKIKQRGLALGAHMNTQNQGVQGYMGWTTFEGREASSKIKFEK</sequence>
<protein>
    <submittedName>
        <fullName evidence="1">Putative tick transposon</fullName>
    </submittedName>
</protein>
<dbReference type="EMBL" id="GIKN01008048">
    <property type="protein sequence ID" value="NIE50321.1"/>
    <property type="molecule type" value="Transcribed_RNA"/>
</dbReference>
<evidence type="ECO:0000313" key="1">
    <source>
        <dbReference type="EMBL" id="NIE50321.1"/>
    </source>
</evidence>
<accession>A0A6G5AH49</accession>
<proteinExistence type="predicted"/>